<dbReference type="PROSITE" id="PS00086">
    <property type="entry name" value="CYTOCHROME_P450"/>
    <property type="match status" value="1"/>
</dbReference>
<keyword evidence="7 9" id="KW-0503">Monooxygenase</keyword>
<evidence type="ECO:0000256" key="5">
    <source>
        <dbReference type="ARBA" id="ARBA00023002"/>
    </source>
</evidence>
<dbReference type="PANTHER" id="PTHR24279">
    <property type="entry name" value="CYTOCHROME P450"/>
    <property type="match status" value="1"/>
</dbReference>
<dbReference type="GO" id="GO:0016705">
    <property type="term" value="F:oxidoreductase activity, acting on paired donors, with incorporation or reduction of molecular oxygen"/>
    <property type="evidence" value="ECO:0007669"/>
    <property type="project" value="InterPro"/>
</dbReference>
<dbReference type="PANTHER" id="PTHR24279:SF120">
    <property type="entry name" value="CYTOCHROME P450"/>
    <property type="match status" value="1"/>
</dbReference>
<dbReference type="Proteomes" id="UP000192247">
    <property type="component" value="Unassembled WGS sequence"/>
</dbReference>
<proteinExistence type="inferred from homology"/>
<name>A0A1V9XBY7_9ACAR</name>
<dbReference type="Gene3D" id="1.10.630.10">
    <property type="entry name" value="Cytochrome P450"/>
    <property type="match status" value="1"/>
</dbReference>
<dbReference type="InterPro" id="IPR001128">
    <property type="entry name" value="Cyt_P450"/>
</dbReference>
<keyword evidence="6 8" id="KW-0408">Iron</keyword>
<sequence>MSVPSFTWKDIQLTVMDFIAGGIFSMTQTLTFFIHQVAIRPNVQVTILNALQEQQENESGRLSSHPYIKACLKETFRLSPSVPGIMRIVPEDTVLCDYHIPAGTAVFANSMIACRSEFEMAFAVPIMKQSFALYGSSSSGSSGRSSTSSSPVGSPPKVAVHTSPARRPPLVRSTSARVAHTSEVKIQSQKEMFSRPLEFLPERWLQDRPRQPFAVLPFGFGARMCVGRHFAELEMCSAVAACVSKFQLSSPLSQIPLKYIFIIAPDGPVPIEMRSRHTLEVNKKQVATL</sequence>
<evidence type="ECO:0000256" key="10">
    <source>
        <dbReference type="SAM" id="MobiDB-lite"/>
    </source>
</evidence>
<dbReference type="InterPro" id="IPR050479">
    <property type="entry name" value="CYP11_CYP27_families"/>
</dbReference>
<protein>
    <submittedName>
        <fullName evidence="11">Ecdysone 20-monooxygenase-like</fullName>
    </submittedName>
</protein>
<evidence type="ECO:0000256" key="1">
    <source>
        <dbReference type="ARBA" id="ARBA00001971"/>
    </source>
</evidence>
<feature type="binding site" description="axial binding residue" evidence="8">
    <location>
        <position position="225"/>
    </location>
    <ligand>
        <name>heme</name>
        <dbReference type="ChEBI" id="CHEBI:30413"/>
    </ligand>
    <ligandPart>
        <name>Fe</name>
        <dbReference type="ChEBI" id="CHEBI:18248"/>
    </ligandPart>
</feature>
<gene>
    <name evidence="11" type="ORF">BIW11_11295</name>
</gene>
<evidence type="ECO:0000256" key="2">
    <source>
        <dbReference type="ARBA" id="ARBA00010617"/>
    </source>
</evidence>
<accession>A0A1V9XBY7</accession>
<dbReference type="STRING" id="418985.A0A1V9XBY7"/>
<dbReference type="GO" id="GO:0020037">
    <property type="term" value="F:heme binding"/>
    <property type="evidence" value="ECO:0007669"/>
    <property type="project" value="InterPro"/>
</dbReference>
<dbReference type="OrthoDB" id="3945418at2759"/>
<evidence type="ECO:0000256" key="9">
    <source>
        <dbReference type="RuleBase" id="RU000461"/>
    </source>
</evidence>
<evidence type="ECO:0000256" key="8">
    <source>
        <dbReference type="PIRSR" id="PIRSR602401-1"/>
    </source>
</evidence>
<reference evidence="11 12" key="1">
    <citation type="journal article" date="2017" name="Gigascience">
        <title>Draft genome of the honey bee ectoparasitic mite, Tropilaelaps mercedesae, is shaped by the parasitic life history.</title>
        <authorList>
            <person name="Dong X."/>
            <person name="Armstrong S.D."/>
            <person name="Xia D."/>
            <person name="Makepeace B.L."/>
            <person name="Darby A.C."/>
            <person name="Kadowaki T."/>
        </authorList>
    </citation>
    <scope>NUCLEOTIDE SEQUENCE [LARGE SCALE GENOMIC DNA]</scope>
    <source>
        <strain evidence="11">Wuxi-XJTLU</strain>
    </source>
</reference>
<feature type="compositionally biased region" description="Low complexity" evidence="10">
    <location>
        <begin position="142"/>
        <end position="156"/>
    </location>
</feature>
<dbReference type="InterPro" id="IPR036396">
    <property type="entry name" value="Cyt_P450_sf"/>
</dbReference>
<organism evidence="11 12">
    <name type="scientific">Tropilaelaps mercedesae</name>
    <dbReference type="NCBI Taxonomy" id="418985"/>
    <lineage>
        <taxon>Eukaryota</taxon>
        <taxon>Metazoa</taxon>
        <taxon>Ecdysozoa</taxon>
        <taxon>Arthropoda</taxon>
        <taxon>Chelicerata</taxon>
        <taxon>Arachnida</taxon>
        <taxon>Acari</taxon>
        <taxon>Parasitiformes</taxon>
        <taxon>Mesostigmata</taxon>
        <taxon>Gamasina</taxon>
        <taxon>Dermanyssoidea</taxon>
        <taxon>Laelapidae</taxon>
        <taxon>Tropilaelaps</taxon>
    </lineage>
</organism>
<keyword evidence="3 8" id="KW-0349">Heme</keyword>
<keyword evidence="5 9" id="KW-0560">Oxidoreductase</keyword>
<dbReference type="GO" id="GO:0004497">
    <property type="term" value="F:monooxygenase activity"/>
    <property type="evidence" value="ECO:0007669"/>
    <property type="project" value="UniProtKB-KW"/>
</dbReference>
<feature type="region of interest" description="Disordered" evidence="10">
    <location>
        <begin position="142"/>
        <end position="174"/>
    </location>
</feature>
<comment type="caution">
    <text evidence="11">The sequence shown here is derived from an EMBL/GenBank/DDBJ whole genome shotgun (WGS) entry which is preliminary data.</text>
</comment>
<evidence type="ECO:0000256" key="4">
    <source>
        <dbReference type="ARBA" id="ARBA00022723"/>
    </source>
</evidence>
<dbReference type="InterPro" id="IPR002401">
    <property type="entry name" value="Cyt_P450_E_grp-I"/>
</dbReference>
<dbReference type="EMBL" id="MNPL01015697">
    <property type="protein sequence ID" value="OQR70946.1"/>
    <property type="molecule type" value="Genomic_DNA"/>
</dbReference>
<dbReference type="InParanoid" id="A0A1V9XBY7"/>
<dbReference type="AlphaFoldDB" id="A0A1V9XBY7"/>
<dbReference type="SUPFAM" id="SSF48264">
    <property type="entry name" value="Cytochrome P450"/>
    <property type="match status" value="2"/>
</dbReference>
<keyword evidence="4 8" id="KW-0479">Metal-binding</keyword>
<dbReference type="Pfam" id="PF00067">
    <property type="entry name" value="p450"/>
    <property type="match status" value="2"/>
</dbReference>
<evidence type="ECO:0000256" key="7">
    <source>
        <dbReference type="ARBA" id="ARBA00023033"/>
    </source>
</evidence>
<dbReference type="GO" id="GO:0005506">
    <property type="term" value="F:iron ion binding"/>
    <property type="evidence" value="ECO:0007669"/>
    <property type="project" value="InterPro"/>
</dbReference>
<keyword evidence="12" id="KW-1185">Reference proteome</keyword>
<comment type="similarity">
    <text evidence="2 9">Belongs to the cytochrome P450 family.</text>
</comment>
<evidence type="ECO:0000256" key="3">
    <source>
        <dbReference type="ARBA" id="ARBA00022617"/>
    </source>
</evidence>
<dbReference type="PRINTS" id="PR00463">
    <property type="entry name" value="EP450I"/>
</dbReference>
<evidence type="ECO:0000313" key="11">
    <source>
        <dbReference type="EMBL" id="OQR70946.1"/>
    </source>
</evidence>
<evidence type="ECO:0000256" key="6">
    <source>
        <dbReference type="ARBA" id="ARBA00023004"/>
    </source>
</evidence>
<evidence type="ECO:0000313" key="12">
    <source>
        <dbReference type="Proteomes" id="UP000192247"/>
    </source>
</evidence>
<comment type="cofactor">
    <cofactor evidence="1 8">
        <name>heme</name>
        <dbReference type="ChEBI" id="CHEBI:30413"/>
    </cofactor>
</comment>
<dbReference type="InterPro" id="IPR017972">
    <property type="entry name" value="Cyt_P450_CS"/>
</dbReference>